<feature type="region of interest" description="Disordered" evidence="1">
    <location>
        <begin position="89"/>
        <end position="110"/>
    </location>
</feature>
<feature type="region of interest" description="Disordered" evidence="1">
    <location>
        <begin position="35"/>
        <end position="57"/>
    </location>
</feature>
<comment type="caution">
    <text evidence="2">The sequence shown here is derived from an EMBL/GenBank/DDBJ whole genome shotgun (WGS) entry which is preliminary data.</text>
</comment>
<feature type="compositionally biased region" description="Polar residues" evidence="1">
    <location>
        <begin position="96"/>
        <end position="110"/>
    </location>
</feature>
<sequence length="110" mass="12465">MLYALFVDYHALTELASSWHWPVVAWDLRRRRRGGSAAAGVMGPRPQAASSRRTKRASWVGWPSSECTHRCLTHGNAVAVALRPPWTQWRKRARSHSNWWSGSRNSPGAM</sequence>
<evidence type="ECO:0000256" key="1">
    <source>
        <dbReference type="SAM" id="MobiDB-lite"/>
    </source>
</evidence>
<organism evidence="2">
    <name type="scientific">Billgrantia gudaonensis</name>
    <dbReference type="NCBI Taxonomy" id="376427"/>
    <lineage>
        <taxon>Bacteria</taxon>
        <taxon>Pseudomonadati</taxon>
        <taxon>Pseudomonadota</taxon>
        <taxon>Gammaproteobacteria</taxon>
        <taxon>Oceanospirillales</taxon>
        <taxon>Halomonadaceae</taxon>
        <taxon>Billgrantia</taxon>
    </lineage>
</organism>
<name>A0A432JKC3_9GAMM</name>
<gene>
    <name evidence="2" type="ORF">DSL92_01905</name>
</gene>
<reference evidence="2" key="1">
    <citation type="submission" date="2018-12" db="EMBL/GenBank/DDBJ databases">
        <authorList>
            <person name="Jadhav K."/>
            <person name="Kushwaha B."/>
            <person name="Jadhav I."/>
        </authorList>
    </citation>
    <scope>NUCLEOTIDE SEQUENCE [LARGE SCALE GENOMIC DNA]</scope>
    <source>
        <strain evidence="2">SBS 10</strain>
    </source>
</reference>
<protein>
    <submittedName>
        <fullName evidence="2">Uncharacterized protein</fullName>
    </submittedName>
</protein>
<evidence type="ECO:0000313" key="2">
    <source>
        <dbReference type="EMBL" id="RUA23037.1"/>
    </source>
</evidence>
<proteinExistence type="predicted"/>
<dbReference type="AlphaFoldDB" id="A0A432JKC3"/>
<accession>A0A432JKC3</accession>
<dbReference type="EMBL" id="RXHI01000004">
    <property type="protein sequence ID" value="RUA23037.1"/>
    <property type="molecule type" value="Genomic_DNA"/>
</dbReference>